<dbReference type="GO" id="GO:0030366">
    <property type="term" value="F:molybdopterin synthase activity"/>
    <property type="evidence" value="ECO:0007669"/>
    <property type="project" value="UniProtKB-UniRule"/>
</dbReference>
<dbReference type="EC" id="2.8.1.12" evidence="4"/>
<feature type="binding site" evidence="4">
    <location>
        <position position="117"/>
    </location>
    <ligand>
        <name>substrate</name>
    </ligand>
</feature>
<keyword evidence="3 4" id="KW-0501">Molybdenum cofactor biosynthesis</keyword>
<dbReference type="InterPro" id="IPR003448">
    <property type="entry name" value="Mopterin_biosynth_MoaE"/>
</dbReference>
<evidence type="ECO:0000256" key="3">
    <source>
        <dbReference type="ARBA" id="ARBA00023150"/>
    </source>
</evidence>
<proteinExistence type="inferred from homology"/>
<comment type="miscellaneous">
    <text evidence="4">This protein is produced by a bicistronic gene which also produces the large subunit (MOCS2A).</text>
</comment>
<comment type="similarity">
    <text evidence="4">Belongs to the MoaE family. MOCS2B subfamily.</text>
</comment>
<dbReference type="GO" id="GO:1990140">
    <property type="term" value="C:molybdopterin synthase complex"/>
    <property type="evidence" value="ECO:0007669"/>
    <property type="project" value="UniProtKB-UniRule"/>
</dbReference>
<accession>A0A8I6TGS6</accession>
<dbReference type="AlphaFoldDB" id="A0A8I6TGS6"/>
<dbReference type="Gene3D" id="3.90.1170.40">
    <property type="entry name" value="Molybdopterin biosynthesis MoaE subunit"/>
    <property type="match status" value="1"/>
</dbReference>
<gene>
    <name evidence="5" type="primary">106670777</name>
    <name evidence="4" type="synonym">Mocs2</name>
</gene>
<comment type="pathway">
    <text evidence="4">Cofactor biosynthesis; molybdopterin biosynthesis.</text>
</comment>
<comment type="subunit">
    <text evidence="4">Heterotetramer; composed of 2 small (MOCS2A) and 2 large (MOCS2B) subunits.</text>
</comment>
<comment type="function">
    <text evidence="4">Catalytic subunit of the molybdopterin synthase complex, a complex that catalyzes the conversion of precursor Z into molybdopterin. Acts by mediating the incorporation of 2 sulfur atoms from thiocarboxylated MOCS2A into precursor Z to generate a dithiolene group.</text>
</comment>
<reference evidence="5" key="1">
    <citation type="submission" date="2022-01" db="UniProtKB">
        <authorList>
            <consortium name="EnsemblMetazoa"/>
        </authorList>
    </citation>
    <scope>IDENTIFICATION</scope>
</reference>
<organism evidence="5 6">
    <name type="scientific">Cimex lectularius</name>
    <name type="common">Bed bug</name>
    <name type="synonym">Acanthia lectularia</name>
    <dbReference type="NCBI Taxonomy" id="79782"/>
    <lineage>
        <taxon>Eukaryota</taxon>
        <taxon>Metazoa</taxon>
        <taxon>Ecdysozoa</taxon>
        <taxon>Arthropoda</taxon>
        <taxon>Hexapoda</taxon>
        <taxon>Insecta</taxon>
        <taxon>Pterygota</taxon>
        <taxon>Neoptera</taxon>
        <taxon>Paraneoptera</taxon>
        <taxon>Hemiptera</taxon>
        <taxon>Heteroptera</taxon>
        <taxon>Panheteroptera</taxon>
        <taxon>Cimicomorpha</taxon>
        <taxon>Cimicidae</taxon>
        <taxon>Cimex</taxon>
    </lineage>
</organism>
<dbReference type="FunFam" id="3.90.1170.40:FF:000002">
    <property type="entry name" value="Molybdopterin synthase catalytic subunit"/>
    <property type="match status" value="1"/>
</dbReference>
<dbReference type="GO" id="GO:0006777">
    <property type="term" value="P:Mo-molybdopterin cofactor biosynthetic process"/>
    <property type="evidence" value="ECO:0007669"/>
    <property type="project" value="UniProtKB-UniRule"/>
</dbReference>
<dbReference type="Pfam" id="PF02391">
    <property type="entry name" value="MoaE"/>
    <property type="match status" value="1"/>
</dbReference>
<dbReference type="EnsemblMetazoa" id="XM_014401365.2">
    <property type="protein sequence ID" value="XP_014256851.1"/>
    <property type="gene ID" value="LOC106670777"/>
</dbReference>
<dbReference type="InterPro" id="IPR036563">
    <property type="entry name" value="MoaE_sf"/>
</dbReference>
<dbReference type="Proteomes" id="UP000494040">
    <property type="component" value="Unassembled WGS sequence"/>
</dbReference>
<feature type="binding site" evidence="4">
    <location>
        <begin position="124"/>
        <end position="126"/>
    </location>
    <ligand>
        <name>substrate</name>
    </ligand>
</feature>
<dbReference type="OMA" id="WKHQFFA"/>
<name>A0A8I6TGS6_CIMLE</name>
<comment type="subcellular location">
    <subcellularLocation>
        <location evidence="4">Cytoplasm</location>
    </subcellularLocation>
</comment>
<dbReference type="KEGG" id="clec:106670777"/>
<keyword evidence="6" id="KW-1185">Reference proteome</keyword>
<evidence type="ECO:0000313" key="5">
    <source>
        <dbReference type="EnsemblMetazoa" id="XP_014256851.1"/>
    </source>
</evidence>
<dbReference type="SUPFAM" id="SSF54690">
    <property type="entry name" value="Molybdopterin synthase subunit MoaE"/>
    <property type="match status" value="1"/>
</dbReference>
<dbReference type="HAMAP" id="MF_03052">
    <property type="entry name" value="MOC2B"/>
    <property type="match status" value="1"/>
</dbReference>
<evidence type="ECO:0000256" key="2">
    <source>
        <dbReference type="ARBA" id="ARBA00022679"/>
    </source>
</evidence>
<sequence>MDSIILTEENLSIEEACQRVGDNTCGAISTFVGTTRDSFEGKRVISLVYETYKPMAVKEMEKICARMRQRWDGVRHICFRHRLGEVAIGEASVIIAVSSVHRADALAAVGYAIDELKKTVPIWKKEQYADEPAVWKENTECDWKSPS</sequence>
<dbReference type="CDD" id="cd00756">
    <property type="entry name" value="MoaE"/>
    <property type="match status" value="1"/>
</dbReference>
<dbReference type="InterPro" id="IPR028888">
    <property type="entry name" value="MOCS2B_euk"/>
</dbReference>
<feature type="binding site" evidence="4">
    <location>
        <begin position="101"/>
        <end position="102"/>
    </location>
    <ligand>
        <name>substrate</name>
    </ligand>
</feature>
<keyword evidence="2 4" id="KW-0808">Transferase</keyword>
<evidence type="ECO:0000256" key="1">
    <source>
        <dbReference type="ARBA" id="ARBA00022490"/>
    </source>
</evidence>
<dbReference type="PANTHER" id="PTHR23404">
    <property type="entry name" value="MOLYBDOPTERIN SYNTHASE RELATED"/>
    <property type="match status" value="1"/>
</dbReference>
<keyword evidence="1 4" id="KW-0963">Cytoplasm</keyword>
<protein>
    <recommendedName>
        <fullName evidence="4">Molybdopterin synthase catalytic subunit</fullName>
        <ecNumber evidence="4">2.8.1.12</ecNumber>
    </recommendedName>
    <alternativeName>
        <fullName evidence="4">Molybdenum cofactor synthesis protein 2 large subunit</fullName>
    </alternativeName>
    <alternativeName>
        <fullName evidence="4">Molybdenum cofactor synthesis protein 2B</fullName>
        <shortName evidence="4">MOCS2B</shortName>
    </alternativeName>
</protein>
<evidence type="ECO:0000313" key="6">
    <source>
        <dbReference type="Proteomes" id="UP000494040"/>
    </source>
</evidence>
<comment type="catalytic activity">
    <reaction evidence="4">
        <text>2 [molybdopterin-synthase sulfur-carrier protein]-C-terminal-Gly-aminoethanethioate + cyclic pyranopterin phosphate + H2O = molybdopterin + 2 [molybdopterin-synthase sulfur-carrier protein]-C-terminal Gly-Gly + 2 H(+)</text>
        <dbReference type="Rhea" id="RHEA:26333"/>
        <dbReference type="Rhea" id="RHEA-COMP:12202"/>
        <dbReference type="Rhea" id="RHEA-COMP:19907"/>
        <dbReference type="ChEBI" id="CHEBI:15377"/>
        <dbReference type="ChEBI" id="CHEBI:15378"/>
        <dbReference type="ChEBI" id="CHEBI:58698"/>
        <dbReference type="ChEBI" id="CHEBI:59648"/>
        <dbReference type="ChEBI" id="CHEBI:90778"/>
        <dbReference type="ChEBI" id="CHEBI:232372"/>
        <dbReference type="EC" id="2.8.1.12"/>
    </reaction>
</comment>
<dbReference type="UniPathway" id="UPA00344"/>
<dbReference type="OrthoDB" id="5531344at2759"/>
<evidence type="ECO:0000256" key="4">
    <source>
        <dbReference type="HAMAP-Rule" id="MF_03052"/>
    </source>
</evidence>